<keyword evidence="3" id="KW-1185">Reference proteome</keyword>
<accession>A0ABR4EXD1</accession>
<comment type="caution">
    <text evidence="2">The sequence shown here is derived from an EMBL/GenBank/DDBJ whole genome shotgun (WGS) entry which is preliminary data.</text>
</comment>
<name>A0ABR4EXD1_9PEZI</name>
<dbReference type="EMBL" id="JBAWTH010000021">
    <property type="protein sequence ID" value="KAL2287067.1"/>
    <property type="molecule type" value="Genomic_DNA"/>
</dbReference>
<gene>
    <name evidence="2" type="ORF">FJTKL_06082</name>
</gene>
<reference evidence="2 3" key="1">
    <citation type="submission" date="2024-03" db="EMBL/GenBank/DDBJ databases">
        <title>A high-quality draft genome sequence of Diaporthe vaccinii, a causative agent of upright dieback and viscid rot disease in cranberry plants.</title>
        <authorList>
            <person name="Sarrasin M."/>
            <person name="Lang B.F."/>
            <person name="Burger G."/>
        </authorList>
    </citation>
    <scope>NUCLEOTIDE SEQUENCE [LARGE SCALE GENOMIC DNA]</scope>
    <source>
        <strain evidence="2 3">IS7</strain>
    </source>
</reference>
<sequence>MLTIRSDCTTFRRIHIQTEYAVSYCGRENVTCPAPRGVSTPKLHPSALPRTNSINQPRHLPMLKPSSRLTHTHPAVRKLTRMMVRIAAPALSPVVIGS</sequence>
<dbReference type="Proteomes" id="UP001600888">
    <property type="component" value="Unassembled WGS sequence"/>
</dbReference>
<evidence type="ECO:0000256" key="1">
    <source>
        <dbReference type="SAM" id="MobiDB-lite"/>
    </source>
</evidence>
<protein>
    <submittedName>
        <fullName evidence="2">Uncharacterized protein</fullName>
    </submittedName>
</protein>
<organism evidence="2 3">
    <name type="scientific">Diaporthe vaccinii</name>
    <dbReference type="NCBI Taxonomy" id="105482"/>
    <lineage>
        <taxon>Eukaryota</taxon>
        <taxon>Fungi</taxon>
        <taxon>Dikarya</taxon>
        <taxon>Ascomycota</taxon>
        <taxon>Pezizomycotina</taxon>
        <taxon>Sordariomycetes</taxon>
        <taxon>Sordariomycetidae</taxon>
        <taxon>Diaporthales</taxon>
        <taxon>Diaporthaceae</taxon>
        <taxon>Diaporthe</taxon>
        <taxon>Diaporthe eres species complex</taxon>
    </lineage>
</organism>
<proteinExistence type="predicted"/>
<evidence type="ECO:0000313" key="2">
    <source>
        <dbReference type="EMBL" id="KAL2287067.1"/>
    </source>
</evidence>
<evidence type="ECO:0000313" key="3">
    <source>
        <dbReference type="Proteomes" id="UP001600888"/>
    </source>
</evidence>
<feature type="region of interest" description="Disordered" evidence="1">
    <location>
        <begin position="36"/>
        <end position="67"/>
    </location>
</feature>